<dbReference type="EMBL" id="PCGY01000002">
    <property type="protein sequence ID" value="PKU93478.1"/>
    <property type="molecule type" value="Genomic_DNA"/>
</dbReference>
<dbReference type="InterPro" id="IPR023214">
    <property type="entry name" value="HAD_sf"/>
</dbReference>
<name>A0A2N3QP69_9BIFI</name>
<dbReference type="GO" id="GO:0000287">
    <property type="term" value="F:magnesium ion binding"/>
    <property type="evidence" value="ECO:0007669"/>
    <property type="project" value="TreeGrafter"/>
</dbReference>
<sequence>MSDISDANGMNRRDDMGSRDCVNCMCGKGDRDSKDSRNRSNVSPDDRQVSAEPRISGQHAPTGSKLVFIDIDGTLADEHHHVPQSAVDACRQAQRNGHLLFICTGRSLMKIEQSILDLGFDGVVSVAGARADINGRTLFEHLISPEAIDAATAYFREHDIRNYQWQGPDGMYVSRGYMQYLQAKGSAWKDPQFASRWHVIEDLDTHGQSLGASIRASKGSYFADRGNPTSFEDTCKALSRWFTAVPGTYGKISDNHGELLIPGVDKGTAVAQVARTLGYRIEDTIALGDGGNDMAMILAAGTSVAMGNGIEEIKQAADMVTDSVEDDGFAHAFSRLSLI</sequence>
<dbReference type="PANTHER" id="PTHR10000">
    <property type="entry name" value="PHOSPHOSERINE PHOSPHATASE"/>
    <property type="match status" value="1"/>
</dbReference>
<evidence type="ECO:0000313" key="2">
    <source>
        <dbReference type="EMBL" id="PKU93478.1"/>
    </source>
</evidence>
<dbReference type="NCBIfam" id="TIGR00099">
    <property type="entry name" value="Cof-subfamily"/>
    <property type="match status" value="1"/>
</dbReference>
<reference evidence="2 3" key="1">
    <citation type="submission" date="2017-10" db="EMBL/GenBank/DDBJ databases">
        <title>Bifidobacterium genomics.</title>
        <authorList>
            <person name="Lugli G.A."/>
            <person name="Milani C."/>
            <person name="Mancabelli L."/>
        </authorList>
    </citation>
    <scope>NUCLEOTIDE SEQUENCE [LARGE SCALE GENOMIC DNA]</scope>
    <source>
        <strain evidence="2 3">1542B</strain>
    </source>
</reference>
<dbReference type="STRING" id="33905.BTHE_1367"/>
<dbReference type="InterPro" id="IPR000150">
    <property type="entry name" value="Cof"/>
</dbReference>
<comment type="caution">
    <text evidence="2">The sequence shown here is derived from an EMBL/GenBank/DDBJ whole genome shotgun (WGS) entry which is preliminary data.</text>
</comment>
<dbReference type="Proteomes" id="UP000233727">
    <property type="component" value="Unassembled WGS sequence"/>
</dbReference>
<dbReference type="GO" id="GO:0016791">
    <property type="term" value="F:phosphatase activity"/>
    <property type="evidence" value="ECO:0007669"/>
    <property type="project" value="TreeGrafter"/>
</dbReference>
<evidence type="ECO:0000313" key="3">
    <source>
        <dbReference type="Proteomes" id="UP000233727"/>
    </source>
</evidence>
<feature type="region of interest" description="Disordered" evidence="1">
    <location>
        <begin position="27"/>
        <end position="60"/>
    </location>
</feature>
<dbReference type="SUPFAM" id="SSF56784">
    <property type="entry name" value="HAD-like"/>
    <property type="match status" value="1"/>
</dbReference>
<protein>
    <submittedName>
        <fullName evidence="2">Hydrolase</fullName>
    </submittedName>
</protein>
<organism evidence="2 3">
    <name type="scientific">Bifidobacterium thermophilum</name>
    <dbReference type="NCBI Taxonomy" id="33905"/>
    <lineage>
        <taxon>Bacteria</taxon>
        <taxon>Bacillati</taxon>
        <taxon>Actinomycetota</taxon>
        <taxon>Actinomycetes</taxon>
        <taxon>Bifidobacteriales</taxon>
        <taxon>Bifidobacteriaceae</taxon>
        <taxon>Bifidobacterium</taxon>
    </lineage>
</organism>
<feature type="region of interest" description="Disordered" evidence="1">
    <location>
        <begin position="1"/>
        <end position="20"/>
    </location>
</feature>
<dbReference type="SFLD" id="SFLDG01140">
    <property type="entry name" value="C2.B:_Phosphomannomutase_and_P"/>
    <property type="match status" value="1"/>
</dbReference>
<dbReference type="Gene3D" id="3.30.1240.10">
    <property type="match status" value="1"/>
</dbReference>
<accession>A0A2N3QP69</accession>
<dbReference type="InterPro" id="IPR036412">
    <property type="entry name" value="HAD-like_sf"/>
</dbReference>
<feature type="compositionally biased region" description="Basic and acidic residues" evidence="1">
    <location>
        <begin position="28"/>
        <end position="49"/>
    </location>
</feature>
<dbReference type="GO" id="GO:0005829">
    <property type="term" value="C:cytosol"/>
    <property type="evidence" value="ECO:0007669"/>
    <property type="project" value="TreeGrafter"/>
</dbReference>
<keyword evidence="2" id="KW-0378">Hydrolase</keyword>
<dbReference type="AlphaFoldDB" id="A0A2N3QP69"/>
<dbReference type="Pfam" id="PF08282">
    <property type="entry name" value="Hydrolase_3"/>
    <property type="match status" value="1"/>
</dbReference>
<dbReference type="PROSITE" id="PS01229">
    <property type="entry name" value="COF_2"/>
    <property type="match status" value="1"/>
</dbReference>
<proteinExistence type="predicted"/>
<dbReference type="SFLD" id="SFLDS00003">
    <property type="entry name" value="Haloacid_Dehalogenase"/>
    <property type="match status" value="1"/>
</dbReference>
<evidence type="ECO:0000256" key="1">
    <source>
        <dbReference type="SAM" id="MobiDB-lite"/>
    </source>
</evidence>
<dbReference type="RefSeq" id="WP_101454831.1">
    <property type="nucleotide sequence ID" value="NZ_PCGY01000002.1"/>
</dbReference>
<dbReference type="PANTHER" id="PTHR10000:SF25">
    <property type="entry name" value="PHOSPHATASE YKRA-RELATED"/>
    <property type="match status" value="1"/>
</dbReference>
<gene>
    <name evidence="2" type="ORF">CQR47_0253</name>
</gene>
<dbReference type="Gene3D" id="3.40.50.1000">
    <property type="entry name" value="HAD superfamily/HAD-like"/>
    <property type="match status" value="1"/>
</dbReference>